<accession>A0A8S5SU16</accession>
<dbReference type="EMBL" id="BK032679">
    <property type="protein sequence ID" value="DAF54430.1"/>
    <property type="molecule type" value="Genomic_DNA"/>
</dbReference>
<sequence length="131" mass="15138">MMIKDLVNEAALEYILKDIEITCRRLGVNAKFSININVDYKGEPFTTIVSTSFQTMPMLFKDIHIEGTVRAKSCTDCVQVIFNLEYRVQTFDNGYNGFSFGRMIYEVNNGFNSRRPENAHFYIDKVKSINI</sequence>
<evidence type="ECO:0000313" key="1">
    <source>
        <dbReference type="EMBL" id="DAF54430.1"/>
    </source>
</evidence>
<protein>
    <submittedName>
        <fullName evidence="1">Uncharacterized protein</fullName>
    </submittedName>
</protein>
<name>A0A8S5SU16_9CAUD</name>
<reference evidence="1" key="1">
    <citation type="journal article" date="2021" name="Proc. Natl. Acad. Sci. U.S.A.">
        <title>A Catalog of Tens of Thousands of Viruses from Human Metagenomes Reveals Hidden Associations with Chronic Diseases.</title>
        <authorList>
            <person name="Tisza M.J."/>
            <person name="Buck C.B."/>
        </authorList>
    </citation>
    <scope>NUCLEOTIDE SEQUENCE</scope>
    <source>
        <strain evidence="1">CtKwY15</strain>
    </source>
</reference>
<organism evidence="1">
    <name type="scientific">Siphoviridae sp. ctKwY15</name>
    <dbReference type="NCBI Taxonomy" id="2827843"/>
    <lineage>
        <taxon>Viruses</taxon>
        <taxon>Duplodnaviria</taxon>
        <taxon>Heunggongvirae</taxon>
        <taxon>Uroviricota</taxon>
        <taxon>Caudoviricetes</taxon>
    </lineage>
</organism>
<proteinExistence type="predicted"/>